<dbReference type="AlphaFoldDB" id="A0A4U2YN96"/>
<dbReference type="Pfam" id="PF18963">
    <property type="entry name" value="DUF5703"/>
    <property type="match status" value="1"/>
</dbReference>
<reference evidence="1 2" key="1">
    <citation type="submission" date="2019-04" db="EMBL/GenBank/DDBJ databases">
        <authorList>
            <person name="Dong K."/>
        </authorList>
    </citation>
    <scope>NUCLEOTIDE SEQUENCE [LARGE SCALE GENOMIC DNA]</scope>
    <source>
        <strain evidence="2">dk3543</strain>
    </source>
</reference>
<sequence>MEWEFDTVVYPSDFSRNAVRRLLVERAETGGWELSRLRIRPDGSRAVVLKRKIIRQRSTFFLL</sequence>
<dbReference type="InterPro" id="IPR043758">
    <property type="entry name" value="DUF5703"/>
</dbReference>
<proteinExistence type="predicted"/>
<accession>A0A4U2YN96</accession>
<name>A0A4U2YN96_9ACTN</name>
<dbReference type="OrthoDB" id="3481802at2"/>
<evidence type="ECO:0000313" key="2">
    <source>
        <dbReference type="Proteomes" id="UP000307808"/>
    </source>
</evidence>
<comment type="caution">
    <text evidence="1">The sequence shown here is derived from an EMBL/GenBank/DDBJ whole genome shotgun (WGS) entry which is preliminary data.</text>
</comment>
<gene>
    <name evidence="1" type="ORF">FC770_08025</name>
</gene>
<protein>
    <recommendedName>
        <fullName evidence="3">DUF4177 domain-containing protein</fullName>
    </recommendedName>
</protein>
<evidence type="ECO:0008006" key="3">
    <source>
        <dbReference type="Google" id="ProtNLM"/>
    </source>
</evidence>
<keyword evidence="2" id="KW-1185">Reference proteome</keyword>
<dbReference type="Proteomes" id="UP000307808">
    <property type="component" value="Unassembled WGS sequence"/>
</dbReference>
<evidence type="ECO:0000313" key="1">
    <source>
        <dbReference type="EMBL" id="TKI62776.1"/>
    </source>
</evidence>
<organism evidence="1 2">
    <name type="scientific">Nocardioides jishulii</name>
    <dbReference type="NCBI Taxonomy" id="2575440"/>
    <lineage>
        <taxon>Bacteria</taxon>
        <taxon>Bacillati</taxon>
        <taxon>Actinomycetota</taxon>
        <taxon>Actinomycetes</taxon>
        <taxon>Propionibacteriales</taxon>
        <taxon>Nocardioidaceae</taxon>
        <taxon>Nocardioides</taxon>
    </lineage>
</organism>
<dbReference type="EMBL" id="SZPY01000002">
    <property type="protein sequence ID" value="TKI62776.1"/>
    <property type="molecule type" value="Genomic_DNA"/>
</dbReference>